<dbReference type="GO" id="GO:0016747">
    <property type="term" value="F:acyltransferase activity, transferring groups other than amino-acyl groups"/>
    <property type="evidence" value="ECO:0007669"/>
    <property type="project" value="InterPro"/>
</dbReference>
<dbReference type="EMBL" id="JACAZE010000029">
    <property type="protein sequence ID" value="KAF7289450.1"/>
    <property type="molecule type" value="Genomic_DNA"/>
</dbReference>
<sequence length="220" mass="24041">MVFVRRLISPTPEQLDQCAQLMLQSFRVASAQHKDNFGVSLTGGDPSLDLPLHQARLGACVIDGELWVAGFSPEVTDTEICAVAVWYPPGTSGLRTAEQREAGWSQVESQFSPKLKKWYAEYFGPRVGAATTEAYGKDVQLNSWHLQLLATSPNYQKKGLAAALIEVIEAKAKAEDKPMCVATTNDPNVVFYKNRGFAFRGSSTIVGTGGETTFTFFSKP</sequence>
<feature type="domain" description="N-acetyltransferase" evidence="1">
    <location>
        <begin position="73"/>
        <end position="220"/>
    </location>
</feature>
<keyword evidence="2" id="KW-0808">Transferase</keyword>
<dbReference type="InterPro" id="IPR016181">
    <property type="entry name" value="Acyl_CoA_acyltransferase"/>
</dbReference>
<dbReference type="SUPFAM" id="SSF55729">
    <property type="entry name" value="Acyl-CoA N-acyltransferases (Nat)"/>
    <property type="match status" value="1"/>
</dbReference>
<dbReference type="PANTHER" id="PTHR42791">
    <property type="entry name" value="GNAT FAMILY ACETYLTRANSFERASE"/>
    <property type="match status" value="1"/>
</dbReference>
<dbReference type="AlphaFoldDB" id="A0A8H6S192"/>
<keyword evidence="3" id="KW-1185">Reference proteome</keyword>
<dbReference type="CDD" id="cd04301">
    <property type="entry name" value="NAT_SF"/>
    <property type="match status" value="1"/>
</dbReference>
<protein>
    <submittedName>
        <fullName evidence="2">N-acetyltransferase domain-containing protein</fullName>
    </submittedName>
</protein>
<dbReference type="OrthoDB" id="4738875at2759"/>
<name>A0A8H6S192_MYCCL</name>
<dbReference type="Proteomes" id="UP000613580">
    <property type="component" value="Unassembled WGS sequence"/>
</dbReference>
<gene>
    <name evidence="2" type="ORF">HMN09_01339000</name>
</gene>
<dbReference type="PANTHER" id="PTHR42791:SF1">
    <property type="entry name" value="N-ACETYLTRANSFERASE DOMAIN-CONTAINING PROTEIN"/>
    <property type="match status" value="1"/>
</dbReference>
<dbReference type="Pfam" id="PF13673">
    <property type="entry name" value="Acetyltransf_10"/>
    <property type="match status" value="1"/>
</dbReference>
<dbReference type="Gene3D" id="3.40.630.30">
    <property type="match status" value="1"/>
</dbReference>
<accession>A0A8H6S192</accession>
<evidence type="ECO:0000259" key="1">
    <source>
        <dbReference type="PROSITE" id="PS51186"/>
    </source>
</evidence>
<dbReference type="PROSITE" id="PS51186">
    <property type="entry name" value="GNAT"/>
    <property type="match status" value="1"/>
</dbReference>
<dbReference type="InterPro" id="IPR000182">
    <property type="entry name" value="GNAT_dom"/>
</dbReference>
<proteinExistence type="predicted"/>
<evidence type="ECO:0000313" key="2">
    <source>
        <dbReference type="EMBL" id="KAF7289450.1"/>
    </source>
</evidence>
<organism evidence="2 3">
    <name type="scientific">Mycena chlorophos</name>
    <name type="common">Agaric fungus</name>
    <name type="synonym">Agaricus chlorophos</name>
    <dbReference type="NCBI Taxonomy" id="658473"/>
    <lineage>
        <taxon>Eukaryota</taxon>
        <taxon>Fungi</taxon>
        <taxon>Dikarya</taxon>
        <taxon>Basidiomycota</taxon>
        <taxon>Agaricomycotina</taxon>
        <taxon>Agaricomycetes</taxon>
        <taxon>Agaricomycetidae</taxon>
        <taxon>Agaricales</taxon>
        <taxon>Marasmiineae</taxon>
        <taxon>Mycenaceae</taxon>
        <taxon>Mycena</taxon>
    </lineage>
</organism>
<dbReference type="InterPro" id="IPR052523">
    <property type="entry name" value="Trichothecene_AcTrans"/>
</dbReference>
<evidence type="ECO:0000313" key="3">
    <source>
        <dbReference type="Proteomes" id="UP000613580"/>
    </source>
</evidence>
<comment type="caution">
    <text evidence="2">The sequence shown here is derived from an EMBL/GenBank/DDBJ whole genome shotgun (WGS) entry which is preliminary data.</text>
</comment>
<reference evidence="2" key="1">
    <citation type="submission" date="2020-05" db="EMBL/GenBank/DDBJ databases">
        <title>Mycena genomes resolve the evolution of fungal bioluminescence.</title>
        <authorList>
            <person name="Tsai I.J."/>
        </authorList>
    </citation>
    <scope>NUCLEOTIDE SEQUENCE</scope>
    <source>
        <strain evidence="2">110903Hualien_Pintung</strain>
    </source>
</reference>